<evidence type="ECO:0000313" key="3">
    <source>
        <dbReference type="EMBL" id="SFP78147.1"/>
    </source>
</evidence>
<evidence type="ECO:0000259" key="2">
    <source>
        <dbReference type="Pfam" id="PF13569"/>
    </source>
</evidence>
<proteinExistence type="predicted"/>
<dbReference type="eggNOG" id="COG3831">
    <property type="taxonomic scope" value="Bacteria"/>
</dbReference>
<keyword evidence="4" id="KW-1185">Reference proteome</keyword>
<dbReference type="EMBL" id="FOVH01000017">
    <property type="protein sequence ID" value="SFP78147.1"/>
    <property type="molecule type" value="Genomic_DNA"/>
</dbReference>
<name>A0A1I5T666_9ACTN</name>
<evidence type="ECO:0000313" key="4">
    <source>
        <dbReference type="Proteomes" id="UP000183413"/>
    </source>
</evidence>
<dbReference type="InterPro" id="IPR025406">
    <property type="entry name" value="DUF4132"/>
</dbReference>
<dbReference type="Pfam" id="PF13569">
    <property type="entry name" value="DUF4132"/>
    <property type="match status" value="1"/>
</dbReference>
<protein>
    <recommendedName>
        <fullName evidence="2">DUF4132 domain-containing protein</fullName>
    </recommendedName>
</protein>
<accession>A0A1I5T666</accession>
<dbReference type="AlphaFoldDB" id="A0A1I5T666"/>
<dbReference type="RefSeq" id="WP_075023896.1">
    <property type="nucleotide sequence ID" value="NZ_FOVH01000017.1"/>
</dbReference>
<sequence>MTENPRIEDAPESALPRLLVEPPWTGPRRADAEPVVLKGLKRPKTPAEESWPPGLREEWLKTPDGFAKAYEPLPEDTDWDAVAEHYRSGAALGEPRGGERSRRYHRLVMQGPGDLADELLADERYHDDWAGWVYRIPLKHFAARRGIAAHRLILHAAKEHIRCAEALVPFLDDATAALMVNALGRVDEAARLWFGWHGPAAAPFVIPDALRKPGPKRTKAEQGLMLIGREHGGDCLVEAARRYGDEAVAAMGALRTDPLDQYPDELPEWDEEVVRDKLPQILLRGRERALPVRAARNFVTMLLISTPKDPYPGCEQVIDLCDPGSLADFAWALCVNDRSSGLWAAPGVQYALRRLGDAGTAARLAARMARWDNYYTWTFKGLTALDVLMAIYTPGDATLRHLDRLARRAADAKHMRPQAQGRLNAVARERGLTSEQLADRLVPDLDLDADGRMTLDYGGRRFVVGFDEQLKPFVTDEDGKPRKSLPKPGVKDDETLAPAAYKRFADLKKEARTVAADQIKRLERAMVTGRSWTPEEFRALFVEQPLMGHIARRLVWAAGDAVFRVAEDGTLADVHDDEFTLPPDTAVTLPHPVLLDEKTVAAWASVFADYEVLQPFEQLGRPVHVLADDERDGTRLARFEGRTAHFGRFLGMTSRGWELGDKETGGFRRQVNLMTPDGRHVMVAVEPGIRVLSPEEYAEQTIERVMLMTGRYSGTGHPFGALDPVTASEIIAELTRVTG</sequence>
<feature type="domain" description="DUF4132" evidence="2">
    <location>
        <begin position="479"/>
        <end position="657"/>
    </location>
</feature>
<dbReference type="STRING" id="1993.SAMN04489713_117150"/>
<dbReference type="Proteomes" id="UP000183413">
    <property type="component" value="Unassembled WGS sequence"/>
</dbReference>
<reference evidence="3 4" key="1">
    <citation type="submission" date="2016-10" db="EMBL/GenBank/DDBJ databases">
        <authorList>
            <person name="de Groot N.N."/>
        </authorList>
    </citation>
    <scope>NUCLEOTIDE SEQUENCE [LARGE SCALE GENOMIC DNA]</scope>
    <source>
        <strain evidence="3 4">DSM 43067</strain>
    </source>
</reference>
<evidence type="ECO:0000256" key="1">
    <source>
        <dbReference type="SAM" id="MobiDB-lite"/>
    </source>
</evidence>
<organism evidence="3 4">
    <name type="scientific">Actinomadura madurae</name>
    <dbReference type="NCBI Taxonomy" id="1993"/>
    <lineage>
        <taxon>Bacteria</taxon>
        <taxon>Bacillati</taxon>
        <taxon>Actinomycetota</taxon>
        <taxon>Actinomycetes</taxon>
        <taxon>Streptosporangiales</taxon>
        <taxon>Thermomonosporaceae</taxon>
        <taxon>Actinomadura</taxon>
    </lineage>
</organism>
<feature type="region of interest" description="Disordered" evidence="1">
    <location>
        <begin position="1"/>
        <end position="32"/>
    </location>
</feature>
<gene>
    <name evidence="3" type="ORF">SAMN04489713_117150</name>
</gene>
<dbReference type="InParanoid" id="A0A1I5T666"/>